<keyword evidence="2" id="KW-0677">Repeat</keyword>
<comment type="subcellular location">
    <subcellularLocation>
        <location evidence="6">Cytoplasmic vesicle membrane</location>
        <topology evidence="6">Peripheral membrane protein</topology>
        <orientation evidence="6">Cytoplasmic side</orientation>
    </subcellularLocation>
    <subcellularLocation>
        <location evidence="6">Membrane</location>
        <location evidence="6">Coated pit</location>
        <topology evidence="6">Peripheral membrane protein</topology>
        <orientation evidence="6">Cytoplasmic side</orientation>
    </subcellularLocation>
</comment>
<dbReference type="PANTHER" id="PTHR10292:SF1">
    <property type="entry name" value="CLATHRIN HEAVY CHAIN"/>
    <property type="match status" value="1"/>
</dbReference>
<evidence type="ECO:0000256" key="8">
    <source>
        <dbReference type="SAM" id="MobiDB-lite"/>
    </source>
</evidence>
<feature type="region of interest" description="Disordered" evidence="8">
    <location>
        <begin position="1276"/>
        <end position="1300"/>
    </location>
</feature>
<feature type="repeat" description="CHCR" evidence="7">
    <location>
        <begin position="318"/>
        <end position="465"/>
    </location>
</feature>
<feature type="repeat" description="CHCR" evidence="7">
    <location>
        <begin position="169"/>
        <end position="315"/>
    </location>
</feature>
<dbReference type="Pfam" id="PF00637">
    <property type="entry name" value="Clathrin"/>
    <property type="match status" value="7"/>
</dbReference>
<dbReference type="GO" id="GO:0006898">
    <property type="term" value="P:receptor-mediated endocytosis"/>
    <property type="evidence" value="ECO:0007669"/>
    <property type="project" value="TreeGrafter"/>
</dbReference>
<gene>
    <name evidence="9" type="ORF">CCUR1050_LOCUS27668</name>
</gene>
<dbReference type="PANTHER" id="PTHR10292">
    <property type="entry name" value="CLATHRIN HEAVY CHAIN RELATED"/>
    <property type="match status" value="1"/>
</dbReference>
<name>A0A7S0QPT9_9CRYP</name>
<dbReference type="GO" id="GO:0032051">
    <property type="term" value="F:clathrin light chain binding"/>
    <property type="evidence" value="ECO:0007669"/>
    <property type="project" value="InterPro"/>
</dbReference>
<evidence type="ECO:0000256" key="3">
    <source>
        <dbReference type="ARBA" id="ARBA00023136"/>
    </source>
</evidence>
<dbReference type="PIRSF" id="PIRSF002290">
    <property type="entry name" value="Clathrin_H_chain"/>
    <property type="match status" value="1"/>
</dbReference>
<protein>
    <recommendedName>
        <fullName evidence="6">Clathrin heavy chain</fullName>
    </recommendedName>
</protein>
<dbReference type="Pfam" id="PF13838">
    <property type="entry name" value="Clathrin_H_link"/>
    <property type="match status" value="1"/>
</dbReference>
<dbReference type="SMART" id="SM00299">
    <property type="entry name" value="CLH"/>
    <property type="match status" value="7"/>
</dbReference>
<dbReference type="Gene3D" id="1.25.40.10">
    <property type="entry name" value="Tetratricopeptide repeat domain"/>
    <property type="match status" value="2"/>
</dbReference>
<dbReference type="PROSITE" id="PS50236">
    <property type="entry name" value="CHCR"/>
    <property type="match status" value="7"/>
</dbReference>
<dbReference type="Gene3D" id="1.25.40.730">
    <property type="match status" value="1"/>
</dbReference>
<comment type="similarity">
    <text evidence="1 6">Belongs to the clathrin heavy chain family.</text>
</comment>
<organism evidence="9">
    <name type="scientific">Cryptomonas curvata</name>
    <dbReference type="NCBI Taxonomy" id="233186"/>
    <lineage>
        <taxon>Eukaryota</taxon>
        <taxon>Cryptophyceae</taxon>
        <taxon>Cryptomonadales</taxon>
        <taxon>Cryptomonadaceae</taxon>
        <taxon>Cryptomonas</taxon>
    </lineage>
</organism>
<dbReference type="EMBL" id="HBEZ01050370">
    <property type="protein sequence ID" value="CAD8652482.1"/>
    <property type="molecule type" value="Transcribed_RNA"/>
</dbReference>
<dbReference type="FunFam" id="1.25.40.10:FF:000001">
    <property type="entry name" value="Clathrin heavy chain"/>
    <property type="match status" value="1"/>
</dbReference>
<dbReference type="FunFam" id="1.25.40.730:FF:000002">
    <property type="entry name" value="Clathrin heavy chain"/>
    <property type="match status" value="1"/>
</dbReference>
<dbReference type="InterPro" id="IPR016341">
    <property type="entry name" value="Clathrin_heavy_chain"/>
</dbReference>
<feature type="repeat" description="CHCR" evidence="7">
    <location>
        <begin position="1079"/>
        <end position="1223"/>
    </location>
</feature>
<evidence type="ECO:0000256" key="6">
    <source>
        <dbReference type="PIRNR" id="PIRNR002290"/>
    </source>
</evidence>
<dbReference type="FunFam" id="1.25.40.10:FF:000002">
    <property type="entry name" value="Clathrin heavy chain"/>
    <property type="match status" value="1"/>
</dbReference>
<keyword evidence="3 6" id="KW-0472">Membrane</keyword>
<feature type="repeat" description="CHCR" evidence="7">
    <location>
        <begin position="777"/>
        <end position="923"/>
    </location>
</feature>
<comment type="function">
    <text evidence="6">Clathrin is the major protein of the polyhedral coat of coated pits and vesicles.</text>
</comment>
<dbReference type="InterPro" id="IPR000547">
    <property type="entry name" value="Clathrin_H-chain/VPS_repeat"/>
</dbReference>
<dbReference type="FunFam" id="1.25.40.10:FF:000082">
    <property type="entry name" value="Clathrin heavy chain"/>
    <property type="match status" value="1"/>
</dbReference>
<reference evidence="9" key="1">
    <citation type="submission" date="2021-01" db="EMBL/GenBank/DDBJ databases">
        <authorList>
            <person name="Corre E."/>
            <person name="Pelletier E."/>
            <person name="Niang G."/>
            <person name="Scheremetjew M."/>
            <person name="Finn R."/>
            <person name="Kale V."/>
            <person name="Holt S."/>
            <person name="Cochrane G."/>
            <person name="Meng A."/>
            <person name="Brown T."/>
            <person name="Cohen L."/>
        </authorList>
    </citation>
    <scope>NUCLEOTIDE SEQUENCE</scope>
    <source>
        <strain evidence="9">CCAP979/52</strain>
    </source>
</reference>
<keyword evidence="4 6" id="KW-0168">Coated pit</keyword>
<feature type="repeat" description="CHCR" evidence="7">
    <location>
        <begin position="618"/>
        <end position="773"/>
    </location>
</feature>
<sequence length="1370" mass="154408">MLRSGMIKEAAEMAAKSPNGVLRTPNTINKFKAVAQAQPNQPNPLLIYFSKILEDSKLNAIESIELARPVLQQGKQQLLQKWLEEGKLECSEDLGDLVKQVDSNLALSIYLRGNVPAKVIHCFVETQQFDKILLYANKVGYSPEWDKILSTMVMINPDGAVRLAQMLVNQEGGSKLNVAAVAEIFLSRNMLQQTTAFLLDALKGNKPEEGPLQTKLLEINLRAAPQVAEAILSNGMFSHYDRPAVGKLCEMAGLFQRALEHYTELNDLKRVIVHASQIQPDFILEWFGNLETSWGLELLREMLAKDLRQNLQICVQVATKYSEVMTPQALMALFEEYKSMEGLFYYLGSIVNFSNDENVHYKYIVACTKVGMMRNDYKELERITRESTYYPAEKVKDFLKSETKLPDPRPLINVCDKHDMVEELTQFLYGKGMMKYIEVYVQKVNPFRTPQVVGALIDAGCPEDQIRSLVMSVRNMCPAEGLVAACQKRNRLRFLLPWLEARFDEGEQDPAIHNALAMIYIDTNQSPEKFLESNRYYDHKTVGAYCAKRDPHLAFVVYSSAKGVCDDEAIAVTNENALFKAQAKFLVDRQDLNLWAKVLTEENPHKRSLVDQVVATALPQCKNSEAVACTVKAFMSANLPNELIELLEKIVLRADSEFATNKNLQNLLILTAVQVAGAGELPEEHKGRVMEYINRLDKFDGPDIAAICVQDGLYEEAFVIYKKFDDKKKAMSVLVDNLHDLGRAKDFAVSCNIDTVWSTLARAQLDHGHIQDAIDSYIKANDPSEYLKVIGAAQDAGNYQHLISFLQMARKKDFGTQEARSVIDTAMLMALAKEGLMSELEEFVSSPNLANIEEVGERCADEGSFEAARMLFSSISKHDKLASCLIRLKKYADAVEAARKANFSRTWKEVLVACVDAEEFRLAQMCGLNLMYVPDEVEELIKVYERRGYFEQLIAMMESGLGVEMGGNTAGIFTELAILYAKYKEEKLMEHLKLFCARMNIPRVIRECERHEHWSALCFLYVHNDEADNAALTMMNHAAEAFDHSQFKELLLKCANPENLYKATQFYVEEHPLELNDLLCSLAKKEGILDHSRVVVQMKRKLPLIKKYLEQVQSHDMKSVNEALNGLYIEEEDYEKLTQSVLTYKNYDQMELASNLEKHELLEMRRVASTLYKNNKRYAQSVELSKKDKLYRDAMQTAATSGDPELVEQLLRFFVDAEAKECFAAALFTCYEFVRPDVVLELAWRNNIMDYAMPYIIQVTKAYTSKVDTLQAEFDKKKEEEEKKKQSELHTAGMAGGEMGLPGAPLMLTMGQPSMGMGMDPYHQQMGGGGMGMGMGSVPNMGMGMGGMPHGGMGGMSVPNMGMGGGMPMF</sequence>
<evidence type="ECO:0000256" key="4">
    <source>
        <dbReference type="ARBA" id="ARBA00023176"/>
    </source>
</evidence>
<feature type="compositionally biased region" description="Basic and acidic residues" evidence="8">
    <location>
        <begin position="1276"/>
        <end position="1288"/>
    </location>
</feature>
<feature type="repeat" description="CHCR" evidence="7">
    <location>
        <begin position="928"/>
        <end position="1076"/>
    </location>
</feature>
<keyword evidence="5 6" id="KW-0968">Cytoplasmic vesicle</keyword>
<evidence type="ECO:0000256" key="7">
    <source>
        <dbReference type="PROSITE-ProRule" id="PRU01006"/>
    </source>
</evidence>
<dbReference type="InterPro" id="IPR011990">
    <property type="entry name" value="TPR-like_helical_dom_sf"/>
</dbReference>
<dbReference type="GO" id="GO:0071439">
    <property type="term" value="C:clathrin complex"/>
    <property type="evidence" value="ECO:0007669"/>
    <property type="project" value="InterPro"/>
</dbReference>
<evidence type="ECO:0000256" key="5">
    <source>
        <dbReference type="ARBA" id="ARBA00023329"/>
    </source>
</evidence>
<dbReference type="GO" id="GO:0030659">
    <property type="term" value="C:cytoplasmic vesicle membrane"/>
    <property type="evidence" value="ECO:0007669"/>
    <property type="project" value="UniProtKB-SubCell"/>
</dbReference>
<dbReference type="InterPro" id="IPR012331">
    <property type="entry name" value="Clathrin_H-chain_linker"/>
</dbReference>
<dbReference type="InterPro" id="IPR055358">
    <property type="entry name" value="CHCR"/>
</dbReference>
<dbReference type="InterPro" id="IPR016024">
    <property type="entry name" value="ARM-type_fold"/>
</dbReference>
<evidence type="ECO:0000256" key="1">
    <source>
        <dbReference type="ARBA" id="ARBA00009535"/>
    </source>
</evidence>
<dbReference type="Gene3D" id="1.25.40.30">
    <property type="match status" value="1"/>
</dbReference>
<proteinExistence type="inferred from homology"/>
<dbReference type="GO" id="GO:0005905">
    <property type="term" value="C:clathrin-coated pit"/>
    <property type="evidence" value="ECO:0007669"/>
    <property type="project" value="UniProtKB-KW"/>
</dbReference>
<evidence type="ECO:0000313" key="9">
    <source>
        <dbReference type="EMBL" id="CAD8652482.1"/>
    </source>
</evidence>
<feature type="repeat" description="CHCR" evidence="7">
    <location>
        <begin position="470"/>
        <end position="611"/>
    </location>
</feature>
<evidence type="ECO:0000256" key="2">
    <source>
        <dbReference type="ARBA" id="ARBA00022737"/>
    </source>
</evidence>
<accession>A0A7S0QPT9</accession>
<dbReference type="SUPFAM" id="SSF48371">
    <property type="entry name" value="ARM repeat"/>
    <property type="match status" value="4"/>
</dbReference>
<dbReference type="GO" id="GO:0006886">
    <property type="term" value="P:intracellular protein transport"/>
    <property type="evidence" value="ECO:0007669"/>
    <property type="project" value="UniProtKB-UniRule"/>
</dbReference>